<evidence type="ECO:0000256" key="1">
    <source>
        <dbReference type="SAM" id="MobiDB-lite"/>
    </source>
</evidence>
<sequence length="83" mass="9182">MGNAEQNNRQQVADSIADKTYQPTDYKGSTFVEKGLAKTHEQVSDDYMEGTNDGKIEQAQYAGGSDADIPETGYEGMFEENKH</sequence>
<dbReference type="EMBL" id="JAFBEB010000003">
    <property type="protein sequence ID" value="MBM7589735.1"/>
    <property type="molecule type" value="Genomic_DNA"/>
</dbReference>
<dbReference type="Pfam" id="PF13217">
    <property type="entry name" value="DUF4025"/>
    <property type="match status" value="1"/>
</dbReference>
<evidence type="ECO:0000313" key="2">
    <source>
        <dbReference type="EMBL" id="MBM7589735.1"/>
    </source>
</evidence>
<protein>
    <recommendedName>
        <fullName evidence="4">DUF4025 domain-containing protein</fullName>
    </recommendedName>
</protein>
<comment type="caution">
    <text evidence="2">The sequence shown here is derived from an EMBL/GenBank/DDBJ whole genome shotgun (WGS) entry which is preliminary data.</text>
</comment>
<dbReference type="InterPro" id="IPR025100">
    <property type="entry name" value="DUF4025"/>
</dbReference>
<accession>A0A938Y212</accession>
<feature type="region of interest" description="Disordered" evidence="1">
    <location>
        <begin position="42"/>
        <end position="83"/>
    </location>
</feature>
<gene>
    <name evidence="2" type="ORF">JOD01_001335</name>
</gene>
<reference evidence="2" key="1">
    <citation type="submission" date="2021-01" db="EMBL/GenBank/DDBJ databases">
        <title>Genomic Encyclopedia of Type Strains, Phase IV (KMG-IV): sequencing the most valuable type-strain genomes for metagenomic binning, comparative biology and taxonomic classification.</title>
        <authorList>
            <person name="Goeker M."/>
        </authorList>
    </citation>
    <scope>NUCLEOTIDE SEQUENCE</scope>
    <source>
        <strain evidence="2">DSM 25523</strain>
    </source>
</reference>
<evidence type="ECO:0008006" key="4">
    <source>
        <dbReference type="Google" id="ProtNLM"/>
    </source>
</evidence>
<evidence type="ECO:0000313" key="3">
    <source>
        <dbReference type="Proteomes" id="UP000717624"/>
    </source>
</evidence>
<dbReference type="Proteomes" id="UP000717624">
    <property type="component" value="Unassembled WGS sequence"/>
</dbReference>
<proteinExistence type="predicted"/>
<dbReference type="RefSeq" id="WP_204517454.1">
    <property type="nucleotide sequence ID" value="NZ_BAABIN010000038.1"/>
</dbReference>
<name>A0A938Y212_9BACL</name>
<organism evidence="2 3">
    <name type="scientific">Brevibacillus fulvus</name>
    <dbReference type="NCBI Taxonomy" id="1125967"/>
    <lineage>
        <taxon>Bacteria</taxon>
        <taxon>Bacillati</taxon>
        <taxon>Bacillota</taxon>
        <taxon>Bacilli</taxon>
        <taxon>Bacillales</taxon>
        <taxon>Paenibacillaceae</taxon>
        <taxon>Brevibacillus</taxon>
    </lineage>
</organism>
<keyword evidence="3" id="KW-1185">Reference proteome</keyword>
<feature type="compositionally biased region" description="Polar residues" evidence="1">
    <location>
        <begin position="1"/>
        <end position="13"/>
    </location>
</feature>
<feature type="region of interest" description="Disordered" evidence="1">
    <location>
        <begin position="1"/>
        <end position="28"/>
    </location>
</feature>
<dbReference type="AlphaFoldDB" id="A0A938Y212"/>